<dbReference type="InterPro" id="IPR054485">
    <property type="entry name" value="FlK-like_dom"/>
</dbReference>
<feature type="domain" description="Fluoroacetyl-CoA-specific thioesterase-like" evidence="2">
    <location>
        <begin position="17"/>
        <end position="119"/>
    </location>
</feature>
<organism evidence="3 5">
    <name type="scientific">Bacillus canaveralius</name>
    <dbReference type="NCBI Taxonomy" id="1403243"/>
    <lineage>
        <taxon>Bacteria</taxon>
        <taxon>Bacillati</taxon>
        <taxon>Bacillota</taxon>
        <taxon>Bacilli</taxon>
        <taxon>Bacillales</taxon>
        <taxon>Bacillaceae</taxon>
        <taxon>Bacillus</taxon>
    </lineage>
</organism>
<dbReference type="PIRSF" id="PIRSF014972">
    <property type="entry name" value="FlK"/>
    <property type="match status" value="1"/>
</dbReference>
<evidence type="ECO:0000313" key="6">
    <source>
        <dbReference type="Proteomes" id="UP000235114"/>
    </source>
</evidence>
<reference evidence="3 5" key="1">
    <citation type="submission" date="2017-11" db="EMBL/GenBank/DDBJ databases">
        <title>Comparitive Functional Genomics of Dry Heat Resistant strains isolated from the Viking Spacecraft.</title>
        <authorList>
            <person name="Seuylemezian A."/>
            <person name="Cooper K."/>
            <person name="Vaishampayan P."/>
        </authorList>
    </citation>
    <scope>NUCLEOTIDE SEQUENCE [LARGE SCALE GENOMIC DNA]</scope>
    <source>
        <strain evidence="3 5">M4.6</strain>
    </source>
</reference>
<dbReference type="PANTHER" id="PTHR36934">
    <property type="entry name" value="BLR0278 PROTEIN"/>
    <property type="match status" value="1"/>
</dbReference>
<dbReference type="OrthoDB" id="6902891at2"/>
<sequence length="132" mass="14661">MKPGLRIGDGVTIKVVVTPEMYARFAGEIVHRTYSTVTMIYHMEWASRQIILPFLEEDEEGMGSEVKAKHLAPSPAGSQLTITAEVIGLKNNKVITKVSARNEKELIGIGEVTQVILSKDRIRELVEDIEQA</sequence>
<dbReference type="Gene3D" id="3.10.129.10">
    <property type="entry name" value="Hotdog Thioesterase"/>
    <property type="match status" value="1"/>
</dbReference>
<dbReference type="Proteomes" id="UP000235114">
    <property type="component" value="Unassembled WGS sequence"/>
</dbReference>
<dbReference type="Pfam" id="PF22636">
    <property type="entry name" value="FlK"/>
    <property type="match status" value="1"/>
</dbReference>
<evidence type="ECO:0000256" key="1">
    <source>
        <dbReference type="PIRSR" id="PIRSR014972-1"/>
    </source>
</evidence>
<evidence type="ECO:0000313" key="5">
    <source>
        <dbReference type="Proteomes" id="UP000234951"/>
    </source>
</evidence>
<dbReference type="EMBL" id="PGVA01000026">
    <property type="protein sequence ID" value="PLR82488.1"/>
    <property type="molecule type" value="Genomic_DNA"/>
</dbReference>
<dbReference type="Proteomes" id="UP000234951">
    <property type="component" value="Unassembled WGS sequence"/>
</dbReference>
<gene>
    <name evidence="3" type="ORF">CU635_11815</name>
    <name evidence="4" type="ORF">CVD25_14150</name>
</gene>
<protein>
    <submittedName>
        <fullName evidence="3">Thioesterase</fullName>
    </submittedName>
</protein>
<dbReference type="AlphaFoldDB" id="A0A2N5GLN8"/>
<name>A0A2N5GLN8_9BACI</name>
<feature type="active site" evidence="1">
    <location>
        <position position="36"/>
    </location>
</feature>
<dbReference type="InterPro" id="IPR029069">
    <property type="entry name" value="HotDog_dom_sf"/>
</dbReference>
<proteinExistence type="predicted"/>
<dbReference type="EMBL" id="PGVD01000037">
    <property type="protein sequence ID" value="PLR95659.1"/>
    <property type="molecule type" value="Genomic_DNA"/>
</dbReference>
<evidence type="ECO:0000259" key="2">
    <source>
        <dbReference type="Pfam" id="PF22636"/>
    </source>
</evidence>
<comment type="caution">
    <text evidence="3">The sequence shown here is derived from an EMBL/GenBank/DDBJ whole genome shotgun (WGS) entry which is preliminary data.</text>
</comment>
<dbReference type="InterPro" id="IPR025540">
    <property type="entry name" value="FlK"/>
</dbReference>
<evidence type="ECO:0000313" key="4">
    <source>
        <dbReference type="EMBL" id="PLR95659.1"/>
    </source>
</evidence>
<evidence type="ECO:0000313" key="3">
    <source>
        <dbReference type="EMBL" id="PLR82488.1"/>
    </source>
</evidence>
<dbReference type="PANTHER" id="PTHR36934:SF1">
    <property type="entry name" value="THIOESTERASE DOMAIN-CONTAINING PROTEIN"/>
    <property type="match status" value="1"/>
</dbReference>
<dbReference type="CDD" id="cd03440">
    <property type="entry name" value="hot_dog"/>
    <property type="match status" value="1"/>
</dbReference>
<keyword evidence="6" id="KW-1185">Reference proteome</keyword>
<accession>A0A2N5GLN8</accession>
<dbReference type="SUPFAM" id="SSF54637">
    <property type="entry name" value="Thioesterase/thiol ester dehydrase-isomerase"/>
    <property type="match status" value="1"/>
</dbReference>
<reference evidence="4 6" key="2">
    <citation type="submission" date="2017-12" db="EMBL/GenBank/DDBJ databases">
        <title>Comparative Functional Genomics of Dry Heat Resistant strains isolated from the Viking Spacecraft.</title>
        <authorList>
            <person name="Seuylemezian A."/>
            <person name="Cooper K."/>
            <person name="Vaishampayan P."/>
        </authorList>
    </citation>
    <scope>NUCLEOTIDE SEQUENCE [LARGE SCALE GENOMIC DNA]</scope>
    <source>
        <strain evidence="4 6">ATCC 29669</strain>
    </source>
</reference>
<dbReference type="RefSeq" id="WP_101577575.1">
    <property type="nucleotide sequence ID" value="NZ_PGVA01000026.1"/>
</dbReference>
<feature type="active site" evidence="1">
    <location>
        <position position="70"/>
    </location>
</feature>
<feature type="active site" evidence="1">
    <location>
        <position position="44"/>
    </location>
</feature>